<keyword evidence="2" id="KW-0560">Oxidoreductase</keyword>
<proteinExistence type="predicted"/>
<dbReference type="InterPro" id="IPR034505">
    <property type="entry name" value="Coproporphyrinogen-III_oxidase"/>
</dbReference>
<dbReference type="InterPro" id="IPR023995">
    <property type="entry name" value="HemZ"/>
</dbReference>
<dbReference type="GO" id="GO:0005737">
    <property type="term" value="C:cytoplasm"/>
    <property type="evidence" value="ECO:0007669"/>
    <property type="project" value="TreeGrafter"/>
</dbReference>
<dbReference type="SFLD" id="SFLDG01082">
    <property type="entry name" value="B12-binding_domain_containing"/>
    <property type="match status" value="1"/>
</dbReference>
<evidence type="ECO:0000259" key="1">
    <source>
        <dbReference type="PROSITE" id="PS51918"/>
    </source>
</evidence>
<comment type="caution">
    <text evidence="2">The sequence shown here is derived from an EMBL/GenBank/DDBJ whole genome shotgun (WGS) entry which is preliminary data.</text>
</comment>
<dbReference type="GO" id="GO:0051539">
    <property type="term" value="F:4 iron, 4 sulfur cluster binding"/>
    <property type="evidence" value="ECO:0007669"/>
    <property type="project" value="TreeGrafter"/>
</dbReference>
<dbReference type="GO" id="GO:0006779">
    <property type="term" value="P:porphyrin-containing compound biosynthetic process"/>
    <property type="evidence" value="ECO:0007669"/>
    <property type="project" value="TreeGrafter"/>
</dbReference>
<dbReference type="SUPFAM" id="SSF102114">
    <property type="entry name" value="Radical SAM enzymes"/>
    <property type="match status" value="1"/>
</dbReference>
<dbReference type="SMART" id="SM00729">
    <property type="entry name" value="Elp3"/>
    <property type="match status" value="1"/>
</dbReference>
<organism evidence="2 3">
    <name type="scientific">Desulfitobacterium dehalogenans</name>
    <dbReference type="NCBI Taxonomy" id="36854"/>
    <lineage>
        <taxon>Bacteria</taxon>
        <taxon>Bacillati</taxon>
        <taxon>Bacillota</taxon>
        <taxon>Clostridia</taxon>
        <taxon>Eubacteriales</taxon>
        <taxon>Desulfitobacteriaceae</taxon>
        <taxon>Desulfitobacterium</taxon>
    </lineage>
</organism>
<feature type="domain" description="Radical SAM core" evidence="1">
    <location>
        <begin position="193"/>
        <end position="436"/>
    </location>
</feature>
<dbReference type="SFLD" id="SFLDS00029">
    <property type="entry name" value="Radical_SAM"/>
    <property type="match status" value="1"/>
</dbReference>
<dbReference type="NCBIfam" id="TIGR03994">
    <property type="entry name" value="rSAM_HemZ"/>
    <property type="match status" value="1"/>
</dbReference>
<dbReference type="EMBL" id="DUTF01000159">
    <property type="protein sequence ID" value="HHY26507.1"/>
    <property type="molecule type" value="Genomic_DNA"/>
</dbReference>
<dbReference type="SFLD" id="SFLDF00310">
    <property type="entry name" value="oxygen-independent_coproporphy"/>
    <property type="match status" value="1"/>
</dbReference>
<sequence>MRIILKSNTLSRSELEAGLSLSRAFFPEARVEFEEEDNHQSTVSTNLSRENDAVNDELGILHIDIHYPDAPWRIEGYFNCKTGSNFTEVSITLNEEQIKFLLSHPYVGKEGKRKLLLKRGLFALLSQRTGHTPPWGILTGIRPSKILHRLNEAGYPLEDRERSLREVYAIREDKAQLLQEVVSIQQPFLETMKNHPKDVAVYIGIPFCPTRCSYCSFPAYSLKQSREPLEHYLQGLGEEIRATGEWMRTAGLAADSLYLGGGTPTILTIAEIRRLIALMMIHIPHKEALEFTVEAGRPDTLFQEKLLALRASGVNRLSINPQTMHNRTLQRIGRAHTVEDILKVYGLAREIPGWIINMDLIIGLPEEGVRDIQETLEQIKALEPDNLTVHALAIKRGSKVHEQGLTQNLGRELEAMQEVVMAAARSMGMQPYYLYRQKQIAGNLENIGFTKPGLECRYNIGIMEEHQTVIGLGAGASSKIVNLEDFSLVSFHHPANWQVYLERWGDTQRKRAEAQRILG</sequence>
<dbReference type="GO" id="GO:0051989">
    <property type="term" value="F:coproporphyrinogen dehydrogenase activity"/>
    <property type="evidence" value="ECO:0007669"/>
    <property type="project" value="UniProtKB-EC"/>
</dbReference>
<dbReference type="PANTHER" id="PTHR13932:SF1">
    <property type="entry name" value="OXYGEN-INDEPENDENT COPROPORPHYRINOGEN-III OXIDASE-LIKE PROTEIN HEMZ"/>
    <property type="match status" value="1"/>
</dbReference>
<protein>
    <submittedName>
        <fullName evidence="2">Coproporphyrinogen dehydrogenase HemZ</fullName>
        <ecNumber evidence="2">1.3.98.3</ecNumber>
    </submittedName>
</protein>
<dbReference type="InterPro" id="IPR058240">
    <property type="entry name" value="rSAM_sf"/>
</dbReference>
<dbReference type="EC" id="1.3.98.3" evidence="2"/>
<dbReference type="Gene3D" id="3.80.30.20">
    <property type="entry name" value="tm_1862 like domain"/>
    <property type="match status" value="1"/>
</dbReference>
<dbReference type="CDD" id="cd01335">
    <property type="entry name" value="Radical_SAM"/>
    <property type="match status" value="1"/>
</dbReference>
<dbReference type="InterPro" id="IPR023404">
    <property type="entry name" value="rSAM_horseshoe"/>
</dbReference>
<dbReference type="InterPro" id="IPR007197">
    <property type="entry name" value="rSAM"/>
</dbReference>
<dbReference type="PROSITE" id="PS51918">
    <property type="entry name" value="RADICAL_SAM"/>
    <property type="match status" value="1"/>
</dbReference>
<dbReference type="AlphaFoldDB" id="A0A7C7D571"/>
<dbReference type="PANTHER" id="PTHR13932">
    <property type="entry name" value="COPROPORPHYRINIGEN III OXIDASE"/>
    <property type="match status" value="1"/>
</dbReference>
<evidence type="ECO:0000313" key="3">
    <source>
        <dbReference type="Proteomes" id="UP000553059"/>
    </source>
</evidence>
<reference evidence="2 3" key="1">
    <citation type="journal article" date="2020" name="Biotechnol. Biofuels">
        <title>New insights from the biogas microbiome by comprehensive genome-resolved metagenomics of nearly 1600 species originating from multiple anaerobic digesters.</title>
        <authorList>
            <person name="Campanaro S."/>
            <person name="Treu L."/>
            <person name="Rodriguez-R L.M."/>
            <person name="Kovalovszki A."/>
            <person name="Ziels R.M."/>
            <person name="Maus I."/>
            <person name="Zhu X."/>
            <person name="Kougias P.G."/>
            <person name="Basile A."/>
            <person name="Luo G."/>
            <person name="Schluter A."/>
            <person name="Konstantinidis K.T."/>
            <person name="Angelidaki I."/>
        </authorList>
    </citation>
    <scope>NUCLEOTIDE SEQUENCE [LARGE SCALE GENOMIC DNA]</scope>
    <source>
        <strain evidence="2">AS05jafATM_4</strain>
    </source>
</reference>
<name>A0A7C7D571_9FIRM</name>
<dbReference type="InterPro" id="IPR006638">
    <property type="entry name" value="Elp3/MiaA/NifB-like_rSAM"/>
</dbReference>
<accession>A0A7C7D571</accession>
<dbReference type="Pfam" id="PF04055">
    <property type="entry name" value="Radical_SAM"/>
    <property type="match status" value="1"/>
</dbReference>
<evidence type="ECO:0000313" key="2">
    <source>
        <dbReference type="EMBL" id="HHY26507.1"/>
    </source>
</evidence>
<dbReference type="Proteomes" id="UP000553059">
    <property type="component" value="Unassembled WGS sequence"/>
</dbReference>
<dbReference type="SFLD" id="SFLDG01065">
    <property type="entry name" value="anaerobic_coproporphyrinogen-I"/>
    <property type="match status" value="1"/>
</dbReference>
<gene>
    <name evidence="2" type="primary">hemZ</name>
    <name evidence="2" type="ORF">GX523_07130</name>
</gene>